<dbReference type="InterPro" id="IPR058031">
    <property type="entry name" value="AAA_lid_NorR"/>
</dbReference>
<comment type="caution">
    <text evidence="4">The sequence shown here is derived from an EMBL/GenBank/DDBJ whole genome shotgun (WGS) entry which is preliminary data.</text>
</comment>
<evidence type="ECO:0000256" key="2">
    <source>
        <dbReference type="ARBA" id="ARBA00022840"/>
    </source>
</evidence>
<accession>A0A7C4U8R7</accession>
<dbReference type="AlphaFoldDB" id="A0A7C4U8R7"/>
<feature type="domain" description="Sigma-54 factor interaction" evidence="3">
    <location>
        <begin position="1"/>
        <end position="24"/>
    </location>
</feature>
<protein>
    <recommendedName>
        <fullName evidence="3">Sigma-54 factor interaction domain-containing protein</fullName>
    </recommendedName>
</protein>
<dbReference type="EMBL" id="DTHG01000091">
    <property type="protein sequence ID" value="HGW92339.1"/>
    <property type="molecule type" value="Genomic_DNA"/>
</dbReference>
<dbReference type="PROSITE" id="PS50045">
    <property type="entry name" value="SIGMA54_INTERACT_4"/>
    <property type="match status" value="1"/>
</dbReference>
<gene>
    <name evidence="4" type="ORF">ENV67_07360</name>
</gene>
<evidence type="ECO:0000313" key="4">
    <source>
        <dbReference type="EMBL" id="HGW92339.1"/>
    </source>
</evidence>
<keyword evidence="1" id="KW-0547">Nucleotide-binding</keyword>
<organism evidence="4">
    <name type="scientific">candidate division WOR-3 bacterium</name>
    <dbReference type="NCBI Taxonomy" id="2052148"/>
    <lineage>
        <taxon>Bacteria</taxon>
        <taxon>Bacteria division WOR-3</taxon>
    </lineage>
</organism>
<dbReference type="PANTHER" id="PTHR32071">
    <property type="entry name" value="TRANSCRIPTIONAL REGULATORY PROTEIN"/>
    <property type="match status" value="1"/>
</dbReference>
<evidence type="ECO:0000259" key="3">
    <source>
        <dbReference type="PROSITE" id="PS50045"/>
    </source>
</evidence>
<dbReference type="GO" id="GO:0006355">
    <property type="term" value="P:regulation of DNA-templated transcription"/>
    <property type="evidence" value="ECO:0007669"/>
    <property type="project" value="InterPro"/>
</dbReference>
<name>A0A7C4U8R7_UNCW3</name>
<dbReference type="Gene3D" id="1.10.8.60">
    <property type="match status" value="1"/>
</dbReference>
<dbReference type="Pfam" id="PF25601">
    <property type="entry name" value="AAA_lid_14"/>
    <property type="match status" value="1"/>
</dbReference>
<keyword evidence="2" id="KW-0067">ATP-binding</keyword>
<evidence type="ECO:0000256" key="1">
    <source>
        <dbReference type="ARBA" id="ARBA00022741"/>
    </source>
</evidence>
<proteinExistence type="predicted"/>
<dbReference type="GO" id="GO:0005524">
    <property type="term" value="F:ATP binding"/>
    <property type="evidence" value="ECO:0007669"/>
    <property type="project" value="UniProtKB-KW"/>
</dbReference>
<sequence length="104" mass="12479">MLLKSYHWPGNIRELEYVIEKMIMKKGKGKDNIVSIEDLKEEIRLGEKKEVEEITIEEKAKVYKAKLIYERYLNNNKDIKKTSEELKISRAQLYRYIKIAKEKT</sequence>
<dbReference type="InterPro" id="IPR002078">
    <property type="entry name" value="Sigma_54_int"/>
</dbReference>
<reference evidence="4" key="1">
    <citation type="journal article" date="2020" name="mSystems">
        <title>Genome- and Community-Level Interaction Insights into Carbon Utilization and Element Cycling Functions of Hydrothermarchaeota in Hydrothermal Sediment.</title>
        <authorList>
            <person name="Zhou Z."/>
            <person name="Liu Y."/>
            <person name="Xu W."/>
            <person name="Pan J."/>
            <person name="Luo Z.H."/>
            <person name="Li M."/>
        </authorList>
    </citation>
    <scope>NUCLEOTIDE SEQUENCE [LARGE SCALE GENOMIC DNA]</scope>
    <source>
        <strain evidence="4">SpSt-780</strain>
    </source>
</reference>